<sequence>MQHLKLSWEERVESLKAGLLSAGSVALIFPLIALLNDFLVSRYPSVSMNYWISGAIALFAGFLFGVTYRYIIREDENSHLKSGAVLAFGLVRGLAQVEMGIANQSAVIPIVSYAVESVLLFAIARLVLDWGMSLGWIQRFKG</sequence>
<evidence type="ECO:0000256" key="1">
    <source>
        <dbReference type="SAM" id="Phobius"/>
    </source>
</evidence>
<keyword evidence="3" id="KW-1185">Reference proteome</keyword>
<protein>
    <recommendedName>
        <fullName evidence="4">ATP synthase protein I</fullName>
    </recommendedName>
</protein>
<dbReference type="AlphaFoldDB" id="A0A1Z4JFS8"/>
<accession>A0A1Z4JFS8</accession>
<feature type="transmembrane region" description="Helical" evidence="1">
    <location>
        <begin position="20"/>
        <end position="39"/>
    </location>
</feature>
<keyword evidence="1" id="KW-0812">Transmembrane</keyword>
<dbReference type="Proteomes" id="UP000217895">
    <property type="component" value="Chromosome"/>
</dbReference>
<feature type="transmembrane region" description="Helical" evidence="1">
    <location>
        <begin position="107"/>
        <end position="128"/>
    </location>
</feature>
<name>A0A1Z4JFS8_LEPBY</name>
<keyword evidence="1" id="KW-1133">Transmembrane helix</keyword>
<dbReference type="PANTHER" id="PTHR36383:SF1">
    <property type="entry name" value="PROTEIN, PUTATIVE-RELATED"/>
    <property type="match status" value="1"/>
</dbReference>
<reference evidence="2 3" key="1">
    <citation type="submission" date="2017-06" db="EMBL/GenBank/DDBJ databases">
        <title>Genome sequencing of cyanobaciteial culture collection at National Institute for Environmental Studies (NIES).</title>
        <authorList>
            <person name="Hirose Y."/>
            <person name="Shimura Y."/>
            <person name="Fujisawa T."/>
            <person name="Nakamura Y."/>
            <person name="Kawachi M."/>
        </authorList>
    </citation>
    <scope>NUCLEOTIDE SEQUENCE [LARGE SCALE GENOMIC DNA]</scope>
    <source>
        <strain evidence="2 3">NIES-2135</strain>
    </source>
</reference>
<dbReference type="PANTHER" id="PTHR36383">
    <property type="entry name" value="OS09G0529350 PROTEIN"/>
    <property type="match status" value="1"/>
</dbReference>
<feature type="transmembrane region" description="Helical" evidence="1">
    <location>
        <begin position="51"/>
        <end position="71"/>
    </location>
</feature>
<organism evidence="2 3">
    <name type="scientific">Leptolyngbya boryana NIES-2135</name>
    <dbReference type="NCBI Taxonomy" id="1973484"/>
    <lineage>
        <taxon>Bacteria</taxon>
        <taxon>Bacillati</taxon>
        <taxon>Cyanobacteriota</taxon>
        <taxon>Cyanophyceae</taxon>
        <taxon>Leptolyngbyales</taxon>
        <taxon>Leptolyngbyaceae</taxon>
        <taxon>Leptolyngbya group</taxon>
        <taxon>Leptolyngbya</taxon>
    </lineage>
</organism>
<gene>
    <name evidence="2" type="ORF">NIES2135_23940</name>
</gene>
<evidence type="ECO:0000313" key="2">
    <source>
        <dbReference type="EMBL" id="BAY55570.1"/>
    </source>
</evidence>
<evidence type="ECO:0008006" key="4">
    <source>
        <dbReference type="Google" id="ProtNLM"/>
    </source>
</evidence>
<proteinExistence type="predicted"/>
<dbReference type="EMBL" id="AP018203">
    <property type="protein sequence ID" value="BAY55570.1"/>
    <property type="molecule type" value="Genomic_DNA"/>
</dbReference>
<keyword evidence="1" id="KW-0472">Membrane</keyword>
<evidence type="ECO:0000313" key="3">
    <source>
        <dbReference type="Proteomes" id="UP000217895"/>
    </source>
</evidence>